<reference evidence="3 4" key="1">
    <citation type="submission" date="2019-05" db="EMBL/GenBank/DDBJ databases">
        <title>Verrucobacter flavum gen. nov., sp. nov. a new member of the family Verrucomicrobiaceae.</title>
        <authorList>
            <person name="Szuroczki S."/>
            <person name="Abbaszade G."/>
            <person name="Szabo A."/>
            <person name="Felfoldi T."/>
            <person name="Schumann P."/>
            <person name="Boka K."/>
            <person name="Keki Z."/>
            <person name="Toumi M."/>
            <person name="Toth E."/>
        </authorList>
    </citation>
    <scope>NUCLEOTIDE SEQUENCE [LARGE SCALE GENOMIC DNA]</scope>
    <source>
        <strain evidence="3 4">MG-N-17</strain>
    </source>
</reference>
<dbReference type="SUPFAM" id="SSF53448">
    <property type="entry name" value="Nucleotide-diphospho-sugar transferases"/>
    <property type="match status" value="1"/>
</dbReference>
<dbReference type="EMBL" id="VAUV01000010">
    <property type="protein sequence ID" value="TLD69937.1"/>
    <property type="molecule type" value="Genomic_DNA"/>
</dbReference>
<accession>A0A5R8KCH2</accession>
<evidence type="ECO:0000313" key="4">
    <source>
        <dbReference type="Proteomes" id="UP000306196"/>
    </source>
</evidence>
<gene>
    <name evidence="3" type="ORF">FEM03_14490</name>
</gene>
<dbReference type="Proteomes" id="UP000306196">
    <property type="component" value="Unassembled WGS sequence"/>
</dbReference>
<evidence type="ECO:0000313" key="3">
    <source>
        <dbReference type="EMBL" id="TLD69937.1"/>
    </source>
</evidence>
<comment type="caution">
    <text evidence="3">The sequence shown here is derived from an EMBL/GenBank/DDBJ whole genome shotgun (WGS) entry which is preliminary data.</text>
</comment>
<proteinExistence type="inferred from homology"/>
<keyword evidence="3" id="KW-0808">Transferase</keyword>
<dbReference type="Pfam" id="PF00535">
    <property type="entry name" value="Glycos_transf_2"/>
    <property type="match status" value="1"/>
</dbReference>
<evidence type="ECO:0000259" key="2">
    <source>
        <dbReference type="Pfam" id="PF00535"/>
    </source>
</evidence>
<dbReference type="OrthoDB" id="9815923at2"/>
<protein>
    <submittedName>
        <fullName evidence="3">Glycosyltransferase family 2 protein</fullName>
    </submittedName>
</protein>
<evidence type="ECO:0000256" key="1">
    <source>
        <dbReference type="ARBA" id="ARBA00038494"/>
    </source>
</evidence>
<dbReference type="PANTHER" id="PTHR43630">
    <property type="entry name" value="POLY-BETA-1,6-N-ACETYL-D-GLUCOSAMINE SYNTHASE"/>
    <property type="match status" value="1"/>
</dbReference>
<keyword evidence="4" id="KW-1185">Reference proteome</keyword>
<dbReference type="CDD" id="cd02511">
    <property type="entry name" value="Beta4Glucosyltransferase"/>
    <property type="match status" value="1"/>
</dbReference>
<dbReference type="Gene3D" id="3.90.550.10">
    <property type="entry name" value="Spore Coat Polysaccharide Biosynthesis Protein SpsA, Chain A"/>
    <property type="match status" value="1"/>
</dbReference>
<dbReference type="GO" id="GO:0016740">
    <property type="term" value="F:transferase activity"/>
    <property type="evidence" value="ECO:0007669"/>
    <property type="project" value="UniProtKB-KW"/>
</dbReference>
<dbReference type="InterPro" id="IPR001173">
    <property type="entry name" value="Glyco_trans_2-like"/>
</dbReference>
<dbReference type="PANTHER" id="PTHR43630:SF2">
    <property type="entry name" value="GLYCOSYLTRANSFERASE"/>
    <property type="match status" value="1"/>
</dbReference>
<organism evidence="3 4">
    <name type="scientific">Phragmitibacter flavus</name>
    <dbReference type="NCBI Taxonomy" id="2576071"/>
    <lineage>
        <taxon>Bacteria</taxon>
        <taxon>Pseudomonadati</taxon>
        <taxon>Verrucomicrobiota</taxon>
        <taxon>Verrucomicrobiia</taxon>
        <taxon>Verrucomicrobiales</taxon>
        <taxon>Verrucomicrobiaceae</taxon>
        <taxon>Phragmitibacter</taxon>
    </lineage>
</organism>
<comment type="similarity">
    <text evidence="1">Belongs to the glycosyltransferase 2 family. WaaE/KdtX subfamily.</text>
</comment>
<dbReference type="AlphaFoldDB" id="A0A5R8KCH2"/>
<name>A0A5R8KCH2_9BACT</name>
<dbReference type="RefSeq" id="WP_138086992.1">
    <property type="nucleotide sequence ID" value="NZ_VAUV01000010.1"/>
</dbReference>
<sequence>MSLPVSICIPVRNEEKNLPDCLASLGEFDEVVVVDSGSSDRTVEIARAAGATVLRFEWDGGFPKKRNWALRNHVFKHPWVLFLDADERMNTAMVNELGKTLPNTTHSGFWISFTNWFMGRPLHHGDVFHKLSLFRVGHGEYERFPEEFWSRLDMEIHEHPVLQGSVGELRTRLEHYDYRGLENYFARHNEYSTWEANRYQWFKRQASAEDWAKLNTRQRFKYRHLDKWWLGTFYFLMAYLAKKGFLDGYRGWIFNRLKQRYFADIRLKILEMESGKSSN</sequence>
<dbReference type="InterPro" id="IPR029044">
    <property type="entry name" value="Nucleotide-diphossugar_trans"/>
</dbReference>
<feature type="domain" description="Glycosyltransferase 2-like" evidence="2">
    <location>
        <begin position="6"/>
        <end position="118"/>
    </location>
</feature>